<dbReference type="PANTHER" id="PTHR11360">
    <property type="entry name" value="MONOCARBOXYLATE TRANSPORTER"/>
    <property type="match status" value="1"/>
</dbReference>
<feature type="transmembrane region" description="Helical" evidence="2">
    <location>
        <begin position="461"/>
        <end position="484"/>
    </location>
</feature>
<name>A0A6I9WIA1_9HYME</name>
<protein>
    <submittedName>
        <fullName evidence="4">Monocarboxylate transporter 9 isoform X1</fullName>
    </submittedName>
</protein>
<feature type="transmembrane region" description="Helical" evidence="2">
    <location>
        <begin position="49"/>
        <end position="75"/>
    </location>
</feature>
<dbReference type="PANTHER" id="PTHR11360:SF309">
    <property type="entry name" value="MONOCARBOXYLATE TRANSPORTER 7-LIKE PROTEIN"/>
    <property type="match status" value="1"/>
</dbReference>
<dbReference type="OrthoDB" id="6499973at2759"/>
<evidence type="ECO:0000256" key="1">
    <source>
        <dbReference type="SAM" id="MobiDB-lite"/>
    </source>
</evidence>
<reference evidence="4" key="1">
    <citation type="submission" date="2025-08" db="UniProtKB">
        <authorList>
            <consortium name="RefSeq"/>
        </authorList>
    </citation>
    <scope>IDENTIFICATION</scope>
</reference>
<dbReference type="InterPro" id="IPR036259">
    <property type="entry name" value="MFS_trans_sf"/>
</dbReference>
<dbReference type="Pfam" id="PF07690">
    <property type="entry name" value="MFS_1"/>
    <property type="match status" value="1"/>
</dbReference>
<accession>A0A6I9WIA1</accession>
<feature type="transmembrane region" description="Helical" evidence="2">
    <location>
        <begin position="206"/>
        <end position="225"/>
    </location>
</feature>
<dbReference type="KEGG" id="pbar:105428430"/>
<feature type="transmembrane region" description="Helical" evidence="2">
    <location>
        <begin position="517"/>
        <end position="540"/>
    </location>
</feature>
<dbReference type="AlphaFoldDB" id="A0A6I9WIA1"/>
<evidence type="ECO:0000313" key="4">
    <source>
        <dbReference type="RefSeq" id="XP_011639060.1"/>
    </source>
</evidence>
<dbReference type="CDD" id="cd06174">
    <property type="entry name" value="MFS"/>
    <property type="match status" value="1"/>
</dbReference>
<dbReference type="InterPro" id="IPR011701">
    <property type="entry name" value="MFS"/>
</dbReference>
<feature type="transmembrane region" description="Helical" evidence="2">
    <location>
        <begin position="143"/>
        <end position="170"/>
    </location>
</feature>
<dbReference type="GeneID" id="105428430"/>
<feature type="transmembrane region" description="Helical" evidence="2">
    <location>
        <begin position="87"/>
        <end position="106"/>
    </location>
</feature>
<sequence length="624" mass="70493">MTATEITDTTINTHTINNVVEKNNAIVKMEKLNEEDEIKLEDLAPDGGWGWIIVLAMILTFFTTIGPSSSFSIIFAEFLEASGQAGMASSLFNSLFMITYSLASLLTDTLLKRHTPRLIGVVGAIFFALPNVALAFVRNIYDVAFICFLQGFGFGFIITISNTVFNSYFVKKRPKVMSASQIVIGLGSIVYPMLCGWLLTEYGFRGTAAIVGGISLHSIVGMSLMHPVEWHAKKPEEVRAERAHEKKQRMFRAMSNRRSTIAVIHVSSKTKCSSLLSLKEENEMPLLIENSKLSTQRVASVSAIENGIRGSLARIRAISASNLVNLANRTICILNDTREILEKRNKEWQISREIKEEQEKQDKEIQEKEEKQDKEIQERDEKHDQEIHEKEEKQDAEGQSVEKKIKFKTILKELVDMSLVKNLCFLNLCFGVSFVCTSDFGFSSLLPLIMTDAGYTKSEAAISMTVSGIAEWTSKILLTIFTLVVNVKQKYIFFTATIFMEFARIGFLKYSNTIMSAYIMIAIVGAVRSWLLVPQPLVIIEEQDIKKFASAYGIYSVISSLVTIIFGAIIGLIKDWTGSYEMYQISLLVLNSAFILPWILQFIFVDFKKWRKQRAINQNEIYRL</sequence>
<keyword evidence="2" id="KW-0472">Membrane</keyword>
<keyword evidence="2" id="KW-1133">Transmembrane helix</keyword>
<feature type="transmembrane region" description="Helical" evidence="2">
    <location>
        <begin position="552"/>
        <end position="573"/>
    </location>
</feature>
<dbReference type="RefSeq" id="XP_011639060.1">
    <property type="nucleotide sequence ID" value="XM_011640758.1"/>
</dbReference>
<dbReference type="GO" id="GO:0008028">
    <property type="term" value="F:monocarboxylic acid transmembrane transporter activity"/>
    <property type="evidence" value="ECO:0007669"/>
    <property type="project" value="TreeGrafter"/>
</dbReference>
<proteinExistence type="predicted"/>
<organism evidence="3 4">
    <name type="scientific">Pogonomyrmex barbatus</name>
    <name type="common">red harvester ant</name>
    <dbReference type="NCBI Taxonomy" id="144034"/>
    <lineage>
        <taxon>Eukaryota</taxon>
        <taxon>Metazoa</taxon>
        <taxon>Ecdysozoa</taxon>
        <taxon>Arthropoda</taxon>
        <taxon>Hexapoda</taxon>
        <taxon>Insecta</taxon>
        <taxon>Pterygota</taxon>
        <taxon>Neoptera</taxon>
        <taxon>Endopterygota</taxon>
        <taxon>Hymenoptera</taxon>
        <taxon>Apocrita</taxon>
        <taxon>Aculeata</taxon>
        <taxon>Formicoidea</taxon>
        <taxon>Formicidae</taxon>
        <taxon>Myrmicinae</taxon>
        <taxon>Pogonomyrmex</taxon>
    </lineage>
</organism>
<keyword evidence="2" id="KW-0812">Transmembrane</keyword>
<feature type="transmembrane region" description="Helical" evidence="2">
    <location>
        <begin position="425"/>
        <end position="449"/>
    </location>
</feature>
<feature type="region of interest" description="Disordered" evidence="1">
    <location>
        <begin position="356"/>
        <end position="398"/>
    </location>
</feature>
<gene>
    <name evidence="4" type="primary">LOC105428430</name>
</gene>
<feature type="transmembrane region" description="Helical" evidence="2">
    <location>
        <begin position="118"/>
        <end position="137"/>
    </location>
</feature>
<dbReference type="InterPro" id="IPR050327">
    <property type="entry name" value="Proton-linked_MCT"/>
</dbReference>
<feature type="transmembrane region" description="Helical" evidence="2">
    <location>
        <begin position="585"/>
        <end position="605"/>
    </location>
</feature>
<feature type="transmembrane region" description="Helical" evidence="2">
    <location>
        <begin position="491"/>
        <end position="511"/>
    </location>
</feature>
<dbReference type="Gene3D" id="1.20.1250.20">
    <property type="entry name" value="MFS general substrate transporter like domains"/>
    <property type="match status" value="2"/>
</dbReference>
<evidence type="ECO:0000313" key="3">
    <source>
        <dbReference type="Proteomes" id="UP000504615"/>
    </source>
</evidence>
<keyword evidence="3" id="KW-1185">Reference proteome</keyword>
<feature type="transmembrane region" description="Helical" evidence="2">
    <location>
        <begin position="182"/>
        <end position="200"/>
    </location>
</feature>
<dbReference type="SUPFAM" id="SSF103473">
    <property type="entry name" value="MFS general substrate transporter"/>
    <property type="match status" value="1"/>
</dbReference>
<dbReference type="Proteomes" id="UP000504615">
    <property type="component" value="Unplaced"/>
</dbReference>
<evidence type="ECO:0000256" key="2">
    <source>
        <dbReference type="SAM" id="Phobius"/>
    </source>
</evidence>